<sequence>MAITKNPIMYENGKNITPKNIPIKNCAKFISWMVLPIAPLTVND</sequence>
<comment type="caution">
    <text evidence="1">The sequence shown here is derived from an EMBL/GenBank/DDBJ whole genome shotgun (WGS) entry which is preliminary data.</text>
</comment>
<organism evidence="1">
    <name type="scientific">marine sediment metagenome</name>
    <dbReference type="NCBI Taxonomy" id="412755"/>
    <lineage>
        <taxon>unclassified sequences</taxon>
        <taxon>metagenomes</taxon>
        <taxon>ecological metagenomes</taxon>
    </lineage>
</organism>
<dbReference type="EMBL" id="BART01035878">
    <property type="protein sequence ID" value="GAH06008.1"/>
    <property type="molecule type" value="Genomic_DNA"/>
</dbReference>
<accession>X1EBH2</accession>
<proteinExistence type="predicted"/>
<name>X1EBH2_9ZZZZ</name>
<protein>
    <submittedName>
        <fullName evidence="1">Uncharacterized protein</fullName>
    </submittedName>
</protein>
<evidence type="ECO:0000313" key="1">
    <source>
        <dbReference type="EMBL" id="GAH06008.1"/>
    </source>
</evidence>
<reference evidence="1" key="1">
    <citation type="journal article" date="2014" name="Front. Microbiol.">
        <title>High frequency of phylogenetically diverse reductive dehalogenase-homologous genes in deep subseafloor sedimentary metagenomes.</title>
        <authorList>
            <person name="Kawai M."/>
            <person name="Futagami T."/>
            <person name="Toyoda A."/>
            <person name="Takaki Y."/>
            <person name="Nishi S."/>
            <person name="Hori S."/>
            <person name="Arai W."/>
            <person name="Tsubouchi T."/>
            <person name="Morono Y."/>
            <person name="Uchiyama I."/>
            <person name="Ito T."/>
            <person name="Fujiyama A."/>
            <person name="Inagaki F."/>
            <person name="Takami H."/>
        </authorList>
    </citation>
    <scope>NUCLEOTIDE SEQUENCE</scope>
    <source>
        <strain evidence="1">Expedition CK06-06</strain>
    </source>
</reference>
<dbReference type="AlphaFoldDB" id="X1EBH2"/>
<feature type="non-terminal residue" evidence="1">
    <location>
        <position position="44"/>
    </location>
</feature>
<gene>
    <name evidence="1" type="ORF">S01H4_60734</name>
</gene>